<comment type="subcellular location">
    <subcellularLocation>
        <location evidence="1">Cell envelope</location>
    </subcellularLocation>
</comment>
<feature type="coiled-coil region" evidence="5">
    <location>
        <begin position="31"/>
        <end position="58"/>
    </location>
</feature>
<evidence type="ECO:0000256" key="4">
    <source>
        <dbReference type="ARBA" id="ARBA00022803"/>
    </source>
</evidence>
<dbReference type="OrthoDB" id="9815847at2"/>
<dbReference type="InterPro" id="IPR011990">
    <property type="entry name" value="TPR-like_helical_dom_sf"/>
</dbReference>
<dbReference type="InterPro" id="IPR017560">
    <property type="entry name" value="Cyt_c_biogenesis_CcmI"/>
</dbReference>
<feature type="domain" description="Cytochrome c-type biogenesis protein H TPR" evidence="7">
    <location>
        <begin position="152"/>
        <end position="269"/>
    </location>
</feature>
<dbReference type="SUPFAM" id="SSF48452">
    <property type="entry name" value="TPR-like"/>
    <property type="match status" value="1"/>
</dbReference>
<gene>
    <name evidence="8" type="primary">ccmI</name>
    <name evidence="8" type="ORF">DYI37_07805</name>
</gene>
<dbReference type="NCBIfam" id="TIGR03142">
    <property type="entry name" value="cytochro_ccmI"/>
    <property type="match status" value="1"/>
</dbReference>
<dbReference type="Proteomes" id="UP000264310">
    <property type="component" value="Unassembled WGS sequence"/>
</dbReference>
<evidence type="ECO:0000256" key="1">
    <source>
        <dbReference type="ARBA" id="ARBA00004196"/>
    </source>
</evidence>
<dbReference type="AlphaFoldDB" id="A0A371X4R8"/>
<evidence type="ECO:0000259" key="7">
    <source>
        <dbReference type="Pfam" id="PF23914"/>
    </source>
</evidence>
<evidence type="ECO:0000313" key="8">
    <source>
        <dbReference type="EMBL" id="RFC64236.1"/>
    </source>
</evidence>
<evidence type="ECO:0000256" key="5">
    <source>
        <dbReference type="SAM" id="Coils"/>
    </source>
</evidence>
<dbReference type="GO" id="GO:0017004">
    <property type="term" value="P:cytochrome complex assembly"/>
    <property type="evidence" value="ECO:0007669"/>
    <property type="project" value="UniProtKB-KW"/>
</dbReference>
<dbReference type="InterPro" id="IPR051263">
    <property type="entry name" value="C-type_cytochrome_biogenesis"/>
</dbReference>
<dbReference type="InterPro" id="IPR056413">
    <property type="entry name" value="TPR_CcmH_CycH"/>
</dbReference>
<dbReference type="PANTHER" id="PTHR47870:SF4">
    <property type="entry name" value="CYTOCHROME C-TYPE BIOGENESIS PROTEIN CYCH"/>
    <property type="match status" value="1"/>
</dbReference>
<sequence length="438" mass="45641">MIFWFIVAGMTLGVVLLLVHPFFSSRIGSAEARAAHDVEVYRAQLEELEADVERGTLSEAEAGSARAEIGRRLLKANAAAGGRGDDEFAAPVGRKSILAGIAVVVLVPAISLAAYRHFGAQGLPDLPLSARAQPAPSGGVGEDGGIGMLIAGAEERLRAEPEDGEGWAVVAPIYLRMGRTEDAIQAFRNANRLLGPNPVRDSGLGEALTQSAGGEVTEEARGLFERALQARPDYLPARFFVALDLSQEGENADAAAAWEALIEKSQPDAPWMPIAQSALADARQKAGLPALAEGTQPGEGAQAQTQAQAETEAPAPAQAAAGGSPVARPEAQATAGEPGPGPGPEEIAAASQMNAGERVAMIEGMVSRLAERLDTDPNDAQGWLRLIRSYSVLGEDEKAQGALDRALGVFSKDDTARQEISNLGRSLGLEAREGGTPQ</sequence>
<evidence type="ECO:0000256" key="2">
    <source>
        <dbReference type="ARBA" id="ARBA00022737"/>
    </source>
</evidence>
<keyword evidence="9" id="KW-1185">Reference proteome</keyword>
<proteinExistence type="predicted"/>
<feature type="region of interest" description="Disordered" evidence="6">
    <location>
        <begin position="285"/>
        <end position="347"/>
    </location>
</feature>
<keyword evidence="2" id="KW-0677">Repeat</keyword>
<comment type="caution">
    <text evidence="8">The sequence shown here is derived from an EMBL/GenBank/DDBJ whole genome shotgun (WGS) entry which is preliminary data.</text>
</comment>
<keyword evidence="4" id="KW-0802">TPR repeat</keyword>
<evidence type="ECO:0000256" key="6">
    <source>
        <dbReference type="SAM" id="MobiDB-lite"/>
    </source>
</evidence>
<evidence type="ECO:0000313" key="9">
    <source>
        <dbReference type="Proteomes" id="UP000264310"/>
    </source>
</evidence>
<keyword evidence="3" id="KW-0201">Cytochrome c-type biogenesis</keyword>
<dbReference type="RefSeq" id="WP_116682652.1">
    <property type="nucleotide sequence ID" value="NZ_QURL01000003.1"/>
</dbReference>
<dbReference type="PANTHER" id="PTHR47870">
    <property type="entry name" value="CYTOCHROME C-TYPE BIOGENESIS PROTEIN CCMH"/>
    <property type="match status" value="1"/>
</dbReference>
<evidence type="ECO:0000256" key="3">
    <source>
        <dbReference type="ARBA" id="ARBA00022748"/>
    </source>
</evidence>
<feature type="compositionally biased region" description="Low complexity" evidence="6">
    <location>
        <begin position="292"/>
        <end position="337"/>
    </location>
</feature>
<dbReference type="Gene3D" id="1.25.40.10">
    <property type="entry name" value="Tetratricopeptide repeat domain"/>
    <property type="match status" value="2"/>
</dbReference>
<dbReference type="GO" id="GO:0030313">
    <property type="term" value="C:cell envelope"/>
    <property type="evidence" value="ECO:0007669"/>
    <property type="project" value="UniProtKB-SubCell"/>
</dbReference>
<dbReference type="EMBL" id="QURL01000003">
    <property type="protein sequence ID" value="RFC64236.1"/>
    <property type="molecule type" value="Genomic_DNA"/>
</dbReference>
<reference evidence="8 9" key="1">
    <citation type="submission" date="2018-08" db="EMBL/GenBank/DDBJ databases">
        <title>Fulvimarina sp. 85, whole genome shotgun sequence.</title>
        <authorList>
            <person name="Tuo L."/>
        </authorList>
    </citation>
    <scope>NUCLEOTIDE SEQUENCE [LARGE SCALE GENOMIC DNA]</scope>
    <source>
        <strain evidence="8 9">85</strain>
    </source>
</reference>
<dbReference type="GO" id="GO:0005886">
    <property type="term" value="C:plasma membrane"/>
    <property type="evidence" value="ECO:0007669"/>
    <property type="project" value="TreeGrafter"/>
</dbReference>
<protein>
    <submittedName>
        <fullName evidence="8">C-type cytochrome biogenesis protein CcmI</fullName>
    </submittedName>
</protein>
<name>A0A371X4R8_9HYPH</name>
<organism evidence="8 9">
    <name type="scientific">Fulvimarina endophytica</name>
    <dbReference type="NCBI Taxonomy" id="2293836"/>
    <lineage>
        <taxon>Bacteria</taxon>
        <taxon>Pseudomonadati</taxon>
        <taxon>Pseudomonadota</taxon>
        <taxon>Alphaproteobacteria</taxon>
        <taxon>Hyphomicrobiales</taxon>
        <taxon>Aurantimonadaceae</taxon>
        <taxon>Fulvimarina</taxon>
    </lineage>
</organism>
<dbReference type="Pfam" id="PF23914">
    <property type="entry name" value="TPR_CcmH_CycH"/>
    <property type="match status" value="1"/>
</dbReference>
<keyword evidence="5" id="KW-0175">Coiled coil</keyword>
<accession>A0A371X4R8</accession>